<comment type="function">
    <text evidence="8">Methylates the carboxyl group of the C-terminal leucine residue of protein phosphatase 2A catalytic subunits to form alpha-leucine ester residues.</text>
</comment>
<comment type="similarity">
    <text evidence="2 8">Belongs to the methyltransferase superfamily. LCMT family.</text>
</comment>
<dbReference type="FunCoup" id="A0A0C3PPX2">
    <property type="interactions" value="335"/>
</dbReference>
<dbReference type="InterPro" id="IPR007213">
    <property type="entry name" value="Ppm1/Ppm2/Tcmp"/>
</dbReference>
<feature type="binding site" evidence="9">
    <location>
        <position position="201"/>
    </location>
    <ligand>
        <name>S-adenosyl-L-methionine</name>
        <dbReference type="ChEBI" id="CHEBI:59789"/>
    </ligand>
</feature>
<keyword evidence="7 8" id="KW-0949">S-adenosyl-L-methionine</keyword>
<feature type="binding site" evidence="9">
    <location>
        <position position="71"/>
    </location>
    <ligand>
        <name>S-adenosyl-L-methionine</name>
        <dbReference type="ChEBI" id="CHEBI:59789"/>
    </ligand>
</feature>
<evidence type="ECO:0000256" key="5">
    <source>
        <dbReference type="ARBA" id="ARBA00022603"/>
    </source>
</evidence>
<dbReference type="HOGENOM" id="CLU_031312_1_0_1"/>
<evidence type="ECO:0000256" key="7">
    <source>
        <dbReference type="ARBA" id="ARBA00022691"/>
    </source>
</evidence>
<dbReference type="Pfam" id="PF04072">
    <property type="entry name" value="LCM"/>
    <property type="match status" value="1"/>
</dbReference>
<dbReference type="PANTHER" id="PTHR13600:SF21">
    <property type="entry name" value="LEUCINE CARBOXYL METHYLTRANSFERASE 1"/>
    <property type="match status" value="1"/>
</dbReference>
<evidence type="ECO:0000256" key="9">
    <source>
        <dbReference type="PIRSR" id="PIRSR016305-1"/>
    </source>
</evidence>
<dbReference type="Gene3D" id="3.40.50.150">
    <property type="entry name" value="Vaccinia Virus protein VP39"/>
    <property type="match status" value="1"/>
</dbReference>
<reference evidence="10 11" key="1">
    <citation type="submission" date="2014-04" db="EMBL/GenBank/DDBJ databases">
        <authorList>
            <consortium name="DOE Joint Genome Institute"/>
            <person name="Kuo A."/>
            <person name="Kohler A."/>
            <person name="Costa M.D."/>
            <person name="Nagy L.G."/>
            <person name="Floudas D."/>
            <person name="Copeland A."/>
            <person name="Barry K.W."/>
            <person name="Cichocki N."/>
            <person name="Veneault-Fourrey C."/>
            <person name="LaButti K."/>
            <person name="Lindquist E.A."/>
            <person name="Lipzen A."/>
            <person name="Lundell T."/>
            <person name="Morin E."/>
            <person name="Murat C."/>
            <person name="Sun H."/>
            <person name="Tunlid A."/>
            <person name="Henrissat B."/>
            <person name="Grigoriev I.V."/>
            <person name="Hibbett D.S."/>
            <person name="Martin F."/>
            <person name="Nordberg H.P."/>
            <person name="Cantor M.N."/>
            <person name="Hua S.X."/>
        </authorList>
    </citation>
    <scope>NUCLEOTIDE SEQUENCE [LARGE SCALE GENOMIC DNA]</scope>
    <source>
        <strain evidence="10 11">Marx 270</strain>
    </source>
</reference>
<dbReference type="GO" id="GO:0018423">
    <property type="term" value="F:protein C-terminal leucine carboxyl O-methyltransferase activity"/>
    <property type="evidence" value="ECO:0007669"/>
    <property type="project" value="UniProtKB-EC"/>
</dbReference>
<accession>A0A0C3PPX2</accession>
<dbReference type="EC" id="2.1.1.233" evidence="3 8"/>
<protein>
    <recommendedName>
        <fullName evidence="4 8">Leucine carboxyl methyltransferase 1</fullName>
        <ecNumber evidence="3 8">2.1.1.233</ecNumber>
    </recommendedName>
</protein>
<dbReference type="SUPFAM" id="SSF53335">
    <property type="entry name" value="S-adenosyl-L-methionine-dependent methyltransferases"/>
    <property type="match status" value="1"/>
</dbReference>
<evidence type="ECO:0000256" key="2">
    <source>
        <dbReference type="ARBA" id="ARBA00010703"/>
    </source>
</evidence>
<proteinExistence type="inferred from homology"/>
<evidence type="ECO:0000313" key="11">
    <source>
        <dbReference type="Proteomes" id="UP000054217"/>
    </source>
</evidence>
<dbReference type="InterPro" id="IPR029063">
    <property type="entry name" value="SAM-dependent_MTases_sf"/>
</dbReference>
<name>A0A0C3PPX2_PISTI</name>
<evidence type="ECO:0000256" key="8">
    <source>
        <dbReference type="PIRNR" id="PIRNR016305"/>
    </source>
</evidence>
<dbReference type="STRING" id="870435.A0A0C3PPX2"/>
<dbReference type="AlphaFoldDB" id="A0A0C3PPX2"/>
<feature type="binding site" evidence="9">
    <location>
        <position position="99"/>
    </location>
    <ligand>
        <name>S-adenosyl-L-methionine</name>
        <dbReference type="ChEBI" id="CHEBI:59789"/>
    </ligand>
</feature>
<dbReference type="Proteomes" id="UP000054217">
    <property type="component" value="Unassembled WGS sequence"/>
</dbReference>
<gene>
    <name evidence="10" type="ORF">M404DRAFT_21455</name>
</gene>
<evidence type="ECO:0000256" key="4">
    <source>
        <dbReference type="ARBA" id="ARBA00017497"/>
    </source>
</evidence>
<keyword evidence="5 8" id="KW-0489">Methyltransferase</keyword>
<sequence>MLPPSAQPISRRERTQDADAAIRQTDSDAALARLSAVRKGYLTDSFIGHLVPRSQLQPPRPPLINVGTFVRSYSIDHLVEEWINISKQEHKPCQIVSLGAGSDTRFWRIATGPYKDHSRVYAELDFPEVTVKKAMSIRKSSQLGAVLGPPETVSLAQGGMALHSPKYHLLPCDLRKPPSEVLPSLLGEILSPSSPTLLLFECVLVYMSPEASSNLIQWFVDYFDSNSVSSNPGVLGVIVYEMFGLQDSFGQVMMNNLRSRNVSLIGAFPYPTIQTLPERFMRHSFTVSKALTLREIREKFIPKSELMRISTLEMLDEVEELNLVLDHYAITWGVKLDPVSNSSSAAWTQWGIRMVPDMPDERESRWE</sequence>
<feature type="binding site" evidence="9">
    <location>
        <begin position="173"/>
        <end position="174"/>
    </location>
    <ligand>
        <name>S-adenosyl-L-methionine</name>
        <dbReference type="ChEBI" id="CHEBI:59789"/>
    </ligand>
</feature>
<evidence type="ECO:0000256" key="1">
    <source>
        <dbReference type="ARBA" id="ARBA00000724"/>
    </source>
</evidence>
<dbReference type="PANTHER" id="PTHR13600">
    <property type="entry name" value="LEUCINE CARBOXYL METHYLTRANSFERASE"/>
    <property type="match status" value="1"/>
</dbReference>
<keyword evidence="11" id="KW-1185">Reference proteome</keyword>
<organism evidence="10 11">
    <name type="scientific">Pisolithus tinctorius Marx 270</name>
    <dbReference type="NCBI Taxonomy" id="870435"/>
    <lineage>
        <taxon>Eukaryota</taxon>
        <taxon>Fungi</taxon>
        <taxon>Dikarya</taxon>
        <taxon>Basidiomycota</taxon>
        <taxon>Agaricomycotina</taxon>
        <taxon>Agaricomycetes</taxon>
        <taxon>Agaricomycetidae</taxon>
        <taxon>Boletales</taxon>
        <taxon>Sclerodermatineae</taxon>
        <taxon>Pisolithaceae</taxon>
        <taxon>Pisolithus</taxon>
    </lineage>
</organism>
<reference evidence="11" key="2">
    <citation type="submission" date="2015-01" db="EMBL/GenBank/DDBJ databases">
        <title>Evolutionary Origins and Diversification of the Mycorrhizal Mutualists.</title>
        <authorList>
            <consortium name="DOE Joint Genome Institute"/>
            <consortium name="Mycorrhizal Genomics Consortium"/>
            <person name="Kohler A."/>
            <person name="Kuo A."/>
            <person name="Nagy L.G."/>
            <person name="Floudas D."/>
            <person name="Copeland A."/>
            <person name="Barry K.W."/>
            <person name="Cichocki N."/>
            <person name="Veneault-Fourrey C."/>
            <person name="LaButti K."/>
            <person name="Lindquist E.A."/>
            <person name="Lipzen A."/>
            <person name="Lundell T."/>
            <person name="Morin E."/>
            <person name="Murat C."/>
            <person name="Riley R."/>
            <person name="Ohm R."/>
            <person name="Sun H."/>
            <person name="Tunlid A."/>
            <person name="Henrissat B."/>
            <person name="Grigoriev I.V."/>
            <person name="Hibbett D.S."/>
            <person name="Martin F."/>
        </authorList>
    </citation>
    <scope>NUCLEOTIDE SEQUENCE [LARGE SCALE GENOMIC DNA]</scope>
    <source>
        <strain evidence="11">Marx 270</strain>
    </source>
</reference>
<keyword evidence="6 8" id="KW-0808">Transferase</keyword>
<evidence type="ECO:0000256" key="3">
    <source>
        <dbReference type="ARBA" id="ARBA00012834"/>
    </source>
</evidence>
<evidence type="ECO:0000313" key="10">
    <source>
        <dbReference type="EMBL" id="KIO10539.1"/>
    </source>
</evidence>
<dbReference type="InParanoid" id="A0A0C3PPX2"/>
<evidence type="ECO:0000256" key="6">
    <source>
        <dbReference type="ARBA" id="ARBA00022679"/>
    </source>
</evidence>
<comment type="catalytic activity">
    <reaction evidence="1 8">
        <text>[phosphatase 2A protein]-C-terminal L-leucine + S-adenosyl-L-methionine = [phosphatase 2A protein]-C-terminal L-leucine methyl ester + S-adenosyl-L-homocysteine</text>
        <dbReference type="Rhea" id="RHEA:48544"/>
        <dbReference type="Rhea" id="RHEA-COMP:12134"/>
        <dbReference type="Rhea" id="RHEA-COMP:12135"/>
        <dbReference type="ChEBI" id="CHEBI:57856"/>
        <dbReference type="ChEBI" id="CHEBI:59789"/>
        <dbReference type="ChEBI" id="CHEBI:90516"/>
        <dbReference type="ChEBI" id="CHEBI:90517"/>
        <dbReference type="EC" id="2.1.1.233"/>
    </reaction>
</comment>
<dbReference type="PIRSF" id="PIRSF016305">
    <property type="entry name" value="LCM_mtfrase"/>
    <property type="match status" value="1"/>
</dbReference>
<dbReference type="EMBL" id="KN831952">
    <property type="protein sequence ID" value="KIO10539.1"/>
    <property type="molecule type" value="Genomic_DNA"/>
</dbReference>
<dbReference type="OrthoDB" id="203237at2759"/>
<dbReference type="GO" id="GO:0032259">
    <property type="term" value="P:methylation"/>
    <property type="evidence" value="ECO:0007669"/>
    <property type="project" value="UniProtKB-KW"/>
</dbReference>
<dbReference type="InterPro" id="IPR016651">
    <property type="entry name" value="LCMT1"/>
</dbReference>